<reference evidence="1 2" key="1">
    <citation type="submission" date="2016-03" db="EMBL/GenBank/DDBJ databases">
        <title>EvidentialGene: Evidence-directed Construction of Genes on Genomes.</title>
        <authorList>
            <person name="Gilbert D.G."/>
            <person name="Choi J.-H."/>
            <person name="Mockaitis K."/>
            <person name="Colbourne J."/>
            <person name="Pfrender M."/>
        </authorList>
    </citation>
    <scope>NUCLEOTIDE SEQUENCE [LARGE SCALE GENOMIC DNA]</scope>
    <source>
        <strain evidence="1 2">Xinb3</strain>
        <tissue evidence="1">Complete organism</tissue>
    </source>
</reference>
<dbReference type="Proteomes" id="UP000076858">
    <property type="component" value="Unassembled WGS sequence"/>
</dbReference>
<dbReference type="AlphaFoldDB" id="A0A164TRE3"/>
<gene>
    <name evidence="1" type="ORF">APZ42_024798</name>
</gene>
<evidence type="ECO:0000313" key="1">
    <source>
        <dbReference type="EMBL" id="KZS10682.1"/>
    </source>
</evidence>
<accession>A0A164TRE3</accession>
<keyword evidence="2" id="KW-1185">Reference proteome</keyword>
<comment type="caution">
    <text evidence="1">The sequence shown here is derived from an EMBL/GenBank/DDBJ whole genome shotgun (WGS) entry which is preliminary data.</text>
</comment>
<name>A0A164TRE3_9CRUS</name>
<organism evidence="1 2">
    <name type="scientific">Daphnia magna</name>
    <dbReference type="NCBI Taxonomy" id="35525"/>
    <lineage>
        <taxon>Eukaryota</taxon>
        <taxon>Metazoa</taxon>
        <taxon>Ecdysozoa</taxon>
        <taxon>Arthropoda</taxon>
        <taxon>Crustacea</taxon>
        <taxon>Branchiopoda</taxon>
        <taxon>Diplostraca</taxon>
        <taxon>Cladocera</taxon>
        <taxon>Anomopoda</taxon>
        <taxon>Daphniidae</taxon>
        <taxon>Daphnia</taxon>
    </lineage>
</organism>
<dbReference type="EMBL" id="LRGB01001757">
    <property type="protein sequence ID" value="KZS10682.1"/>
    <property type="molecule type" value="Genomic_DNA"/>
</dbReference>
<proteinExistence type="predicted"/>
<sequence length="110" mass="12085">MMQLIGDPTRFEVPSFFFPRSITRSSCSGPGVRREMCDGIEPVDHQVPSGRCSGDFLGFVGYRIISRIKCSHLLVLFPGPSFLHSSHLPLVQLLPSLPVPLSPSCTSRSL</sequence>
<evidence type="ECO:0000313" key="2">
    <source>
        <dbReference type="Proteomes" id="UP000076858"/>
    </source>
</evidence>
<protein>
    <submittedName>
        <fullName evidence="1">Uncharacterized protein</fullName>
    </submittedName>
</protein>